<keyword evidence="3" id="KW-1003">Cell membrane</keyword>
<evidence type="ECO:0000256" key="11">
    <source>
        <dbReference type="SAM" id="MobiDB-lite"/>
    </source>
</evidence>
<evidence type="ECO:0000256" key="7">
    <source>
        <dbReference type="ARBA" id="ARBA00022989"/>
    </source>
</evidence>
<dbReference type="RefSeq" id="WP_377788289.1">
    <property type="nucleotide sequence ID" value="NZ_JBHLYQ010000022.1"/>
</dbReference>
<keyword evidence="8 12" id="KW-0472">Membrane</keyword>
<feature type="transmembrane region" description="Helical" evidence="12">
    <location>
        <begin position="272"/>
        <end position="292"/>
    </location>
</feature>
<sequence>MSADLADATTAQDSASPPPLPSVPRPLTSYVSGRMIAVIAVIVAVLAVLTGTSGGKLLSATNLGGALDASSEVGFIAIGVTMLMIGGEFDLSVGQVFVVGGLAFAGLDKHIGFLPAIIVTLLLAGAIGLINGIITVVFGIPSFITTLGTYYAIAGFILLITGASPVSYLPPLPHVFSVFSAHVGGLGFRWEVVWWIGLAALAAWILHRTSFGNHVFAAGGNPEAARGTGVRVGFTKIVLFVACSALSAFSGIVLFCHLGSMEVTAGSGLQLQAIAAAVIGGTALFGGVGTIFGGVLGSFFLGVLTVGLVLSGASTQYYELFVGIVLIGAVIAQVKTVGASRFVHAVFRRNSGR</sequence>
<evidence type="ECO:0000256" key="2">
    <source>
        <dbReference type="ARBA" id="ARBA00022448"/>
    </source>
</evidence>
<proteinExistence type="predicted"/>
<feature type="region of interest" description="Disordered" evidence="11">
    <location>
        <begin position="1"/>
        <end position="21"/>
    </location>
</feature>
<gene>
    <name evidence="13" type="ORF">ACFFRE_03565</name>
</gene>
<dbReference type="CDD" id="cd06579">
    <property type="entry name" value="TM_PBP1_transp_AraH_like"/>
    <property type="match status" value="1"/>
</dbReference>
<evidence type="ECO:0000256" key="10">
    <source>
        <dbReference type="ARBA" id="ARBA00035686"/>
    </source>
</evidence>
<protein>
    <recommendedName>
        <fullName evidence="10">Xylose transport system permease protein XylH</fullName>
    </recommendedName>
</protein>
<evidence type="ECO:0000256" key="4">
    <source>
        <dbReference type="ARBA" id="ARBA00022519"/>
    </source>
</evidence>
<feature type="transmembrane region" description="Helical" evidence="12">
    <location>
        <begin position="188"/>
        <end position="206"/>
    </location>
</feature>
<dbReference type="InterPro" id="IPR001851">
    <property type="entry name" value="ABC_transp_permease"/>
</dbReference>
<feature type="transmembrane region" description="Helical" evidence="12">
    <location>
        <begin position="27"/>
        <end position="49"/>
    </location>
</feature>
<feature type="transmembrane region" description="Helical" evidence="12">
    <location>
        <begin position="299"/>
        <end position="318"/>
    </location>
</feature>
<accession>A0ABV6C1Q2</accession>
<dbReference type="PANTHER" id="PTHR32196:SF32">
    <property type="entry name" value="XYLOSE TRANSPORT SYSTEM PERMEASE PROTEIN XYLH"/>
    <property type="match status" value="1"/>
</dbReference>
<evidence type="ECO:0000256" key="9">
    <source>
        <dbReference type="ARBA" id="ARBA00035611"/>
    </source>
</evidence>
<keyword evidence="6 12" id="KW-0812">Transmembrane</keyword>
<comment type="function">
    <text evidence="9">Part of the binding-protein-dependent transport system for D-xylose. Probably responsible for the translocation of the substrate across the membrane.</text>
</comment>
<evidence type="ECO:0000256" key="8">
    <source>
        <dbReference type="ARBA" id="ARBA00023136"/>
    </source>
</evidence>
<evidence type="ECO:0000313" key="13">
    <source>
        <dbReference type="EMBL" id="MFC0081238.1"/>
    </source>
</evidence>
<keyword evidence="14" id="KW-1185">Reference proteome</keyword>
<evidence type="ECO:0000256" key="5">
    <source>
        <dbReference type="ARBA" id="ARBA00022597"/>
    </source>
</evidence>
<evidence type="ECO:0000313" key="14">
    <source>
        <dbReference type="Proteomes" id="UP001589788"/>
    </source>
</evidence>
<feature type="transmembrane region" description="Helical" evidence="12">
    <location>
        <begin position="150"/>
        <end position="168"/>
    </location>
</feature>
<feature type="transmembrane region" description="Helical" evidence="12">
    <location>
        <begin position="113"/>
        <end position="138"/>
    </location>
</feature>
<evidence type="ECO:0000256" key="3">
    <source>
        <dbReference type="ARBA" id="ARBA00022475"/>
    </source>
</evidence>
<dbReference type="EMBL" id="JBHLYQ010000022">
    <property type="protein sequence ID" value="MFC0081238.1"/>
    <property type="molecule type" value="Genomic_DNA"/>
</dbReference>
<evidence type="ECO:0000256" key="12">
    <source>
        <dbReference type="SAM" id="Phobius"/>
    </source>
</evidence>
<comment type="caution">
    <text evidence="13">The sequence shown here is derived from an EMBL/GenBank/DDBJ whole genome shotgun (WGS) entry which is preliminary data.</text>
</comment>
<name>A0ABV6C1Q2_9ACTN</name>
<dbReference type="PANTHER" id="PTHR32196">
    <property type="entry name" value="ABC TRANSPORTER PERMEASE PROTEIN YPHD-RELATED-RELATED"/>
    <property type="match status" value="1"/>
</dbReference>
<keyword evidence="5" id="KW-0762">Sugar transport</keyword>
<evidence type="ECO:0000256" key="1">
    <source>
        <dbReference type="ARBA" id="ARBA00004651"/>
    </source>
</evidence>
<comment type="subcellular location">
    <subcellularLocation>
        <location evidence="1">Cell membrane</location>
        <topology evidence="1">Multi-pass membrane protein</topology>
    </subcellularLocation>
</comment>
<evidence type="ECO:0000256" key="6">
    <source>
        <dbReference type="ARBA" id="ARBA00022692"/>
    </source>
</evidence>
<keyword evidence="4" id="KW-0997">Cell inner membrane</keyword>
<feature type="transmembrane region" description="Helical" evidence="12">
    <location>
        <begin position="237"/>
        <end position="260"/>
    </location>
</feature>
<organism evidence="13 14">
    <name type="scientific">Aciditerrimonas ferrireducens</name>
    <dbReference type="NCBI Taxonomy" id="667306"/>
    <lineage>
        <taxon>Bacteria</taxon>
        <taxon>Bacillati</taxon>
        <taxon>Actinomycetota</taxon>
        <taxon>Acidimicrobiia</taxon>
        <taxon>Acidimicrobiales</taxon>
        <taxon>Acidimicrobiaceae</taxon>
        <taxon>Aciditerrimonas</taxon>
    </lineage>
</organism>
<feature type="transmembrane region" description="Helical" evidence="12">
    <location>
        <begin position="324"/>
        <end position="347"/>
    </location>
</feature>
<keyword evidence="2" id="KW-0813">Transport</keyword>
<dbReference type="Proteomes" id="UP001589788">
    <property type="component" value="Unassembled WGS sequence"/>
</dbReference>
<keyword evidence="7 12" id="KW-1133">Transmembrane helix</keyword>
<dbReference type="Pfam" id="PF02653">
    <property type="entry name" value="BPD_transp_2"/>
    <property type="match status" value="1"/>
</dbReference>
<reference evidence="13 14" key="1">
    <citation type="submission" date="2024-09" db="EMBL/GenBank/DDBJ databases">
        <authorList>
            <person name="Sun Q."/>
            <person name="Mori K."/>
        </authorList>
    </citation>
    <scope>NUCLEOTIDE SEQUENCE [LARGE SCALE GENOMIC DNA]</scope>
    <source>
        <strain evidence="13 14">JCM 15389</strain>
    </source>
</reference>